<dbReference type="RefSeq" id="WP_301810520.1">
    <property type="nucleotide sequence ID" value="NZ_JAUJZH010000009.1"/>
</dbReference>
<protein>
    <submittedName>
        <fullName evidence="3">ROK family transcriptional regulator</fullName>
    </submittedName>
</protein>
<keyword evidence="4" id="KW-1185">Reference proteome</keyword>
<dbReference type="InterPro" id="IPR000600">
    <property type="entry name" value="ROK"/>
</dbReference>
<dbReference type="InterPro" id="IPR036390">
    <property type="entry name" value="WH_DNA-bd_sf"/>
</dbReference>
<reference evidence="3" key="1">
    <citation type="submission" date="2023-06" db="EMBL/GenBank/DDBJ databases">
        <authorList>
            <person name="Jiang Y."/>
            <person name="Liu Q."/>
        </authorList>
    </citation>
    <scope>NUCLEOTIDE SEQUENCE</scope>
    <source>
        <strain evidence="3">CGMCC 1.12090</strain>
    </source>
</reference>
<dbReference type="SUPFAM" id="SSF46785">
    <property type="entry name" value="Winged helix' DNA-binding domain"/>
    <property type="match status" value="1"/>
</dbReference>
<evidence type="ECO:0000259" key="2">
    <source>
        <dbReference type="Pfam" id="PF01047"/>
    </source>
</evidence>
<evidence type="ECO:0000313" key="4">
    <source>
        <dbReference type="Proteomes" id="UP001169027"/>
    </source>
</evidence>
<dbReference type="Gene3D" id="1.10.10.10">
    <property type="entry name" value="Winged helix-like DNA-binding domain superfamily/Winged helix DNA-binding domain"/>
    <property type="match status" value="1"/>
</dbReference>
<evidence type="ECO:0000256" key="1">
    <source>
        <dbReference type="SAM" id="MobiDB-lite"/>
    </source>
</evidence>
<dbReference type="EMBL" id="JAUKVY010000009">
    <property type="protein sequence ID" value="MDO1533649.1"/>
    <property type="molecule type" value="Genomic_DNA"/>
</dbReference>
<dbReference type="Pfam" id="PF00480">
    <property type="entry name" value="ROK"/>
    <property type="match status" value="1"/>
</dbReference>
<proteinExistence type="predicted"/>
<dbReference type="InterPro" id="IPR043129">
    <property type="entry name" value="ATPase_NBD"/>
</dbReference>
<dbReference type="InterPro" id="IPR000835">
    <property type="entry name" value="HTH_MarR-typ"/>
</dbReference>
<dbReference type="InterPro" id="IPR036388">
    <property type="entry name" value="WH-like_DNA-bd_sf"/>
</dbReference>
<dbReference type="SUPFAM" id="SSF53067">
    <property type="entry name" value="Actin-like ATPase domain"/>
    <property type="match status" value="1"/>
</dbReference>
<dbReference type="Proteomes" id="UP001169027">
    <property type="component" value="Unassembled WGS sequence"/>
</dbReference>
<dbReference type="Gene3D" id="3.30.420.40">
    <property type="match status" value="2"/>
</dbReference>
<feature type="region of interest" description="Disordered" evidence="1">
    <location>
        <begin position="1"/>
        <end position="26"/>
    </location>
</feature>
<dbReference type="PANTHER" id="PTHR18964:SF169">
    <property type="entry name" value="N-ACETYLMANNOSAMINE KINASE"/>
    <property type="match status" value="1"/>
</dbReference>
<gene>
    <name evidence="3" type="ORF">Q2T77_15250</name>
</gene>
<sequence>MTALPSADDGLQETTRLRPRGSSQGGLRQYNERVVLQAIRNHGPMPGAELARLTKLTPQTISLITKRLIDDGLLLRGALLRGKVGQPSVPLALNPDGAFSIGIKLGRRSLDMLLVDFTGAVRARRSLSYDYPRPEAVFGEIAARLAEFHALLGAAEQERLQGIGIAAPLSLGGWQALLGVEADRAAAWNRTDVRARVAALSTLPVSFVKDTAAACVAELVAGRGRSVRSFVYIFVDTFVGGGLVIDSHLRGGLNGNAGAIGSLALHRAMPGDTAPPPQLLSVASLIMLERRFEQAGLDPDAVSDRRALEAPWQPITQAWLDEAAPAIVLAIHDAACLLDLEGVIIDGSFSRELLEALLDAVSAARSRYSWEGVECPQLLPGTTGSDARALGGALLPLHANFAPDRDLFLKLDKGAG</sequence>
<dbReference type="Pfam" id="PF01047">
    <property type="entry name" value="MarR"/>
    <property type="match status" value="1"/>
</dbReference>
<dbReference type="PANTHER" id="PTHR18964">
    <property type="entry name" value="ROK (REPRESSOR, ORF, KINASE) FAMILY"/>
    <property type="match status" value="1"/>
</dbReference>
<evidence type="ECO:0000313" key="3">
    <source>
        <dbReference type="EMBL" id="MDO1533649.1"/>
    </source>
</evidence>
<comment type="caution">
    <text evidence="3">The sequence shown here is derived from an EMBL/GenBank/DDBJ whole genome shotgun (WGS) entry which is preliminary data.</text>
</comment>
<feature type="domain" description="HTH marR-type" evidence="2">
    <location>
        <begin position="34"/>
        <end position="76"/>
    </location>
</feature>
<name>A0ABT8S402_9BURK</name>
<dbReference type="CDD" id="cd23763">
    <property type="entry name" value="ASKHA_ATPase_ROK"/>
    <property type="match status" value="1"/>
</dbReference>
<accession>A0ABT8S402</accession>
<organism evidence="3 4">
    <name type="scientific">Variovorax ginsengisoli</name>
    <dbReference type="NCBI Taxonomy" id="363844"/>
    <lineage>
        <taxon>Bacteria</taxon>
        <taxon>Pseudomonadati</taxon>
        <taxon>Pseudomonadota</taxon>
        <taxon>Betaproteobacteria</taxon>
        <taxon>Burkholderiales</taxon>
        <taxon>Comamonadaceae</taxon>
        <taxon>Variovorax</taxon>
    </lineage>
</organism>